<dbReference type="Proteomes" id="UP000635665">
    <property type="component" value="Unassembled WGS sequence"/>
</dbReference>
<organism evidence="1 2">
    <name type="scientific">Salegentibacter maritimus</name>
    <dbReference type="NCBI Taxonomy" id="2794347"/>
    <lineage>
        <taxon>Bacteria</taxon>
        <taxon>Pseudomonadati</taxon>
        <taxon>Bacteroidota</taxon>
        <taxon>Flavobacteriia</taxon>
        <taxon>Flavobacteriales</taxon>
        <taxon>Flavobacteriaceae</taxon>
        <taxon>Salegentibacter</taxon>
    </lineage>
</organism>
<reference evidence="1 2" key="1">
    <citation type="submission" date="2020-12" db="EMBL/GenBank/DDBJ databases">
        <title>Salegentibacter orientalis sp. nov., isolated from costal sediment.</title>
        <authorList>
            <person name="Lian F.-B."/>
        </authorList>
    </citation>
    <scope>NUCLEOTIDE SEQUENCE [LARGE SCALE GENOMIC DNA]</scope>
    <source>
        <strain evidence="1 2">F60176</strain>
    </source>
</reference>
<evidence type="ECO:0000313" key="1">
    <source>
        <dbReference type="EMBL" id="MBI6120004.1"/>
    </source>
</evidence>
<comment type="caution">
    <text evidence="1">The sequence shown here is derived from an EMBL/GenBank/DDBJ whole genome shotgun (WGS) entry which is preliminary data.</text>
</comment>
<evidence type="ECO:0000313" key="2">
    <source>
        <dbReference type="Proteomes" id="UP000635665"/>
    </source>
</evidence>
<gene>
    <name evidence="1" type="ORF">I6U50_08205</name>
</gene>
<name>A0ABS0TG26_9FLAO</name>
<dbReference type="RefSeq" id="WP_198638484.1">
    <property type="nucleotide sequence ID" value="NZ_JAEHNY010000006.1"/>
</dbReference>
<keyword evidence="2" id="KW-1185">Reference proteome</keyword>
<proteinExistence type="predicted"/>
<dbReference type="PROSITE" id="PS51257">
    <property type="entry name" value="PROKAR_LIPOPROTEIN"/>
    <property type="match status" value="1"/>
</dbReference>
<sequence length="225" mass="26040">MKKLIFISLLVIGLTACKNNKETKIGQETTEEAQKSIEEQIAVAHGLNNFDAVEEIRFTFNVKVQDSLRTSRAWTWKPKTNEIRLTQGDISQTYTKTNNISEDDKDIDQKFINDSYWLLFPYQMVWSDATISEEKTGTAPISKKEMNYLEVSYKNEGGYTPGDTYVVYYNDDLLLEEWIYKSADGKREMPTTWEDFEDFQGLKIAKSHKSPDGSFELFFTGIEVR</sequence>
<protein>
    <submittedName>
        <fullName evidence="1">Uncharacterized protein</fullName>
    </submittedName>
</protein>
<accession>A0ABS0TG26</accession>
<dbReference type="EMBL" id="JAEHNY010000006">
    <property type="protein sequence ID" value="MBI6120004.1"/>
    <property type="molecule type" value="Genomic_DNA"/>
</dbReference>